<dbReference type="Proteomes" id="UP001642483">
    <property type="component" value="Unassembled WGS sequence"/>
</dbReference>
<dbReference type="EMBL" id="CAWYQH010000174">
    <property type="protein sequence ID" value="CAK8698202.1"/>
    <property type="molecule type" value="Genomic_DNA"/>
</dbReference>
<protein>
    <submittedName>
        <fullName evidence="1">Uncharacterized protein</fullName>
    </submittedName>
</protein>
<proteinExistence type="predicted"/>
<evidence type="ECO:0000313" key="2">
    <source>
        <dbReference type="Proteomes" id="UP001642483"/>
    </source>
</evidence>
<sequence>MRHIFSPTRQLKHCANVKSQAGIENPLPLIDITFKYLLTRSLHAKWHRIVQHGHYEEEFMETCNYFWSVLL</sequence>
<evidence type="ECO:0000313" key="1">
    <source>
        <dbReference type="EMBL" id="CAK8698202.1"/>
    </source>
</evidence>
<keyword evidence="2" id="KW-1185">Reference proteome</keyword>
<comment type="caution">
    <text evidence="1">The sequence shown here is derived from an EMBL/GenBank/DDBJ whole genome shotgun (WGS) entry which is preliminary data.</text>
</comment>
<reference evidence="1 2" key="1">
    <citation type="submission" date="2024-02" db="EMBL/GenBank/DDBJ databases">
        <authorList>
            <person name="Daric V."/>
            <person name="Darras S."/>
        </authorList>
    </citation>
    <scope>NUCLEOTIDE SEQUENCE [LARGE SCALE GENOMIC DNA]</scope>
</reference>
<name>A0ABP0H362_CLALP</name>
<organism evidence="1 2">
    <name type="scientific">Clavelina lepadiformis</name>
    <name type="common">Light-bulb sea squirt</name>
    <name type="synonym">Ascidia lepadiformis</name>
    <dbReference type="NCBI Taxonomy" id="159417"/>
    <lineage>
        <taxon>Eukaryota</taxon>
        <taxon>Metazoa</taxon>
        <taxon>Chordata</taxon>
        <taxon>Tunicata</taxon>
        <taxon>Ascidiacea</taxon>
        <taxon>Aplousobranchia</taxon>
        <taxon>Clavelinidae</taxon>
        <taxon>Clavelina</taxon>
    </lineage>
</organism>
<gene>
    <name evidence="1" type="ORF">CVLEPA_LOCUS31669</name>
</gene>
<accession>A0ABP0H362</accession>